<sequence length="302" mass="32345">MVEHRGVKGGASLSCAAVVLHRPDPEILGRLAAGLRGHRLIAVANGPLAPSARSALGKVDLRLIENERNLGLGVGLNVATRAAAQEGFDHVFLLDQDSEPPQGLIRALTARADALARAGERAAVLAPRLLPPAEGNYRPIRYAWRGRTQVKGLAPVDFAPTSGSLTRLAAYAEIGPFREDFFIAGIDVEWGFRAWSRGWSSFVATDLAMPHRWGEAASPEDAATPQILRHAPVRNYYYARNVVATARLPYVPALWRARSCVSLVAQIGLLALRGSPSSLRPVRAGLRDGVLGRMGPAPTGLV</sequence>
<dbReference type="InterPro" id="IPR029044">
    <property type="entry name" value="Nucleotide-diphossugar_trans"/>
</dbReference>
<evidence type="ECO:0000313" key="5">
    <source>
        <dbReference type="Proteomes" id="UP000460715"/>
    </source>
</evidence>
<evidence type="ECO:0000256" key="1">
    <source>
        <dbReference type="ARBA" id="ARBA00006739"/>
    </source>
</evidence>
<gene>
    <name evidence="4" type="ORF">E0493_13005</name>
</gene>
<accession>A0A845B9H1</accession>
<keyword evidence="2" id="KW-0328">Glycosyltransferase</keyword>
<keyword evidence="3 4" id="KW-0808">Transferase</keyword>
<keyword evidence="5" id="KW-1185">Reference proteome</keyword>
<evidence type="ECO:0000256" key="2">
    <source>
        <dbReference type="ARBA" id="ARBA00022676"/>
    </source>
</evidence>
<evidence type="ECO:0000313" key="4">
    <source>
        <dbReference type="EMBL" id="MXP64263.1"/>
    </source>
</evidence>
<proteinExistence type="inferred from homology"/>
<reference evidence="4 5" key="1">
    <citation type="submission" date="2019-03" db="EMBL/GenBank/DDBJ databases">
        <title>Roseomonas sp. a novel Roseomonas species isolated from Sea whip Gorgonian.</title>
        <authorList>
            <person name="Li F."/>
            <person name="Pan X."/>
            <person name="Huang S."/>
            <person name="Li Z."/>
            <person name="Meng B."/>
        </authorList>
    </citation>
    <scope>NUCLEOTIDE SEQUENCE [LARGE SCALE GENOMIC DNA]</scope>
    <source>
        <strain evidence="4 5">M0104</strain>
    </source>
</reference>
<evidence type="ECO:0000256" key="3">
    <source>
        <dbReference type="ARBA" id="ARBA00022679"/>
    </source>
</evidence>
<dbReference type="Gene3D" id="3.90.550.10">
    <property type="entry name" value="Spore Coat Polysaccharide Biosynthesis Protein SpsA, Chain A"/>
    <property type="match status" value="1"/>
</dbReference>
<dbReference type="AlphaFoldDB" id="A0A845B9H1"/>
<dbReference type="SUPFAM" id="SSF53448">
    <property type="entry name" value="Nucleotide-diphospho-sugar transferases"/>
    <property type="match status" value="1"/>
</dbReference>
<dbReference type="PANTHER" id="PTHR43179:SF12">
    <property type="entry name" value="GALACTOFURANOSYLTRANSFERASE GLFT2"/>
    <property type="match status" value="1"/>
</dbReference>
<comment type="similarity">
    <text evidence="1">Belongs to the glycosyltransferase 2 family.</text>
</comment>
<name>A0A845B9H1_9PROT</name>
<dbReference type="GO" id="GO:0016757">
    <property type="term" value="F:glycosyltransferase activity"/>
    <property type="evidence" value="ECO:0007669"/>
    <property type="project" value="UniProtKB-KW"/>
</dbReference>
<dbReference type="PANTHER" id="PTHR43179">
    <property type="entry name" value="RHAMNOSYLTRANSFERASE WBBL"/>
    <property type="match status" value="1"/>
</dbReference>
<protein>
    <submittedName>
        <fullName evidence="4">Glycosyltransferase</fullName>
    </submittedName>
</protein>
<dbReference type="EMBL" id="SNVJ01000010">
    <property type="protein sequence ID" value="MXP64263.1"/>
    <property type="molecule type" value="Genomic_DNA"/>
</dbReference>
<comment type="caution">
    <text evidence="4">The sequence shown here is derived from an EMBL/GenBank/DDBJ whole genome shotgun (WGS) entry which is preliminary data.</text>
</comment>
<dbReference type="Proteomes" id="UP000460715">
    <property type="component" value="Unassembled WGS sequence"/>
</dbReference>
<organism evidence="4 5">
    <name type="scientific">Teichococcus coralli</name>
    <dbReference type="NCBI Taxonomy" id="2545983"/>
    <lineage>
        <taxon>Bacteria</taxon>
        <taxon>Pseudomonadati</taxon>
        <taxon>Pseudomonadota</taxon>
        <taxon>Alphaproteobacteria</taxon>
        <taxon>Acetobacterales</taxon>
        <taxon>Roseomonadaceae</taxon>
        <taxon>Roseomonas</taxon>
    </lineage>
</organism>